<dbReference type="RefSeq" id="WP_046144898.1">
    <property type="nucleotide sequence ID" value="NZ_LAJG01000048.1"/>
</dbReference>
<gene>
    <name evidence="1" type="ORF">VW35_18935</name>
</gene>
<dbReference type="AlphaFoldDB" id="A0A0F5L1K1"/>
<organism evidence="1 2">
    <name type="scientific">Devosia soli</name>
    <dbReference type="NCBI Taxonomy" id="361041"/>
    <lineage>
        <taxon>Bacteria</taxon>
        <taxon>Pseudomonadati</taxon>
        <taxon>Pseudomonadota</taxon>
        <taxon>Alphaproteobacteria</taxon>
        <taxon>Hyphomicrobiales</taxon>
        <taxon>Devosiaceae</taxon>
        <taxon>Devosia</taxon>
    </lineage>
</organism>
<name>A0A0F5L1K1_9HYPH</name>
<reference evidence="1 2" key="1">
    <citation type="submission" date="2015-03" db="EMBL/GenBank/DDBJ databases">
        <authorList>
            <person name="Hassan Y.I."/>
            <person name="Lepp D."/>
            <person name="Zhou T."/>
        </authorList>
    </citation>
    <scope>NUCLEOTIDE SEQUENCE [LARGE SCALE GENOMIC DNA]</scope>
    <source>
        <strain evidence="1 2">GH2-10</strain>
    </source>
</reference>
<evidence type="ECO:0000313" key="1">
    <source>
        <dbReference type="EMBL" id="KKB76079.1"/>
    </source>
</evidence>
<evidence type="ECO:0000313" key="2">
    <source>
        <dbReference type="Proteomes" id="UP000033514"/>
    </source>
</evidence>
<sequence>MFQHFLEAQEDTYGRALAELASGHKRSHWMWFIFPQIAGLGHSPMAQRFAIKDIKEAQAYLAHDVLGPRLRRSVEAVMPHAGSLTAHVIFGTPDDLKFRSSMTLFAAANPDEPHFYDAIDRFYGGVEDPETLKRLSISASSQ</sequence>
<dbReference type="Gene3D" id="1.25.40.380">
    <property type="entry name" value="Protein of unknown function DUF1810"/>
    <property type="match status" value="1"/>
</dbReference>
<dbReference type="OrthoDB" id="9801870at2"/>
<dbReference type="SUPFAM" id="SSF140736">
    <property type="entry name" value="Rv1873-like"/>
    <property type="match status" value="1"/>
</dbReference>
<proteinExistence type="predicted"/>
<protein>
    <submittedName>
        <fullName evidence="1">Calpastatin</fullName>
    </submittedName>
</protein>
<comment type="caution">
    <text evidence="1">The sequence shown here is derived from an EMBL/GenBank/DDBJ whole genome shotgun (WGS) entry which is preliminary data.</text>
</comment>
<dbReference type="PIRSF" id="PIRSF008546">
    <property type="entry name" value="UCP008546"/>
    <property type="match status" value="1"/>
</dbReference>
<dbReference type="InterPro" id="IPR014937">
    <property type="entry name" value="DUF1810"/>
</dbReference>
<accession>A0A0F5L1K1</accession>
<dbReference type="PATRIC" id="fig|361041.3.peg.3202"/>
<keyword evidence="2" id="KW-1185">Reference proteome</keyword>
<dbReference type="STRING" id="361041.VW35_18935"/>
<dbReference type="InterPro" id="IPR036287">
    <property type="entry name" value="Rv1873-like_sf"/>
</dbReference>
<dbReference type="Proteomes" id="UP000033514">
    <property type="component" value="Unassembled WGS sequence"/>
</dbReference>
<dbReference type="Pfam" id="PF08837">
    <property type="entry name" value="DUF1810"/>
    <property type="match status" value="1"/>
</dbReference>
<dbReference type="EMBL" id="LAJG01000048">
    <property type="protein sequence ID" value="KKB76079.1"/>
    <property type="molecule type" value="Genomic_DNA"/>
</dbReference>